<dbReference type="Proteomes" id="UP000596739">
    <property type="component" value="Unassembled WGS sequence"/>
</dbReference>
<evidence type="ECO:0000256" key="1">
    <source>
        <dbReference type="ARBA" id="ARBA00018672"/>
    </source>
</evidence>
<dbReference type="PANTHER" id="PTHR48111:SF73">
    <property type="entry name" value="ALKALINE PHOSPHATASE SYNTHESIS TRANSCRIPTIONAL REGULATORY PROTEIN PHOP"/>
    <property type="match status" value="1"/>
</dbReference>
<dbReference type="SUPFAM" id="SSF52172">
    <property type="entry name" value="CheY-like"/>
    <property type="match status" value="1"/>
</dbReference>
<name>A0ABS1EJZ7_9CLOT</name>
<dbReference type="EMBL" id="JAENHN010000010">
    <property type="protein sequence ID" value="MBK1809693.1"/>
    <property type="molecule type" value="Genomic_DNA"/>
</dbReference>
<dbReference type="InterPro" id="IPR039420">
    <property type="entry name" value="WalR-like"/>
</dbReference>
<evidence type="ECO:0000313" key="11">
    <source>
        <dbReference type="Proteomes" id="UP000596739"/>
    </source>
</evidence>
<evidence type="ECO:0000256" key="5">
    <source>
        <dbReference type="ARBA" id="ARBA00024867"/>
    </source>
</evidence>
<dbReference type="PROSITE" id="PS50110">
    <property type="entry name" value="RESPONSE_REGULATORY"/>
    <property type="match status" value="1"/>
</dbReference>
<evidence type="ECO:0000256" key="7">
    <source>
        <dbReference type="PROSITE-ProRule" id="PRU01091"/>
    </source>
</evidence>
<protein>
    <recommendedName>
        <fullName evidence="1">Stage 0 sporulation protein A homolog</fullName>
    </recommendedName>
</protein>
<feature type="modified residue" description="4-aspartylphosphate" evidence="6">
    <location>
        <position position="50"/>
    </location>
</feature>
<feature type="domain" description="OmpR/PhoB-type" evidence="9">
    <location>
        <begin position="125"/>
        <end position="225"/>
    </location>
</feature>
<keyword evidence="2" id="KW-0805">Transcription regulation</keyword>
<feature type="DNA-binding region" description="OmpR/PhoB-type" evidence="7">
    <location>
        <begin position="125"/>
        <end position="225"/>
    </location>
</feature>
<organism evidence="10 11">
    <name type="scientific">Clostridium yunnanense</name>
    <dbReference type="NCBI Taxonomy" id="2800325"/>
    <lineage>
        <taxon>Bacteria</taxon>
        <taxon>Bacillati</taxon>
        <taxon>Bacillota</taxon>
        <taxon>Clostridia</taxon>
        <taxon>Eubacteriales</taxon>
        <taxon>Clostridiaceae</taxon>
        <taxon>Clostridium</taxon>
    </lineage>
</organism>
<dbReference type="PROSITE" id="PS51755">
    <property type="entry name" value="OMPR_PHOB"/>
    <property type="match status" value="1"/>
</dbReference>
<dbReference type="Pfam" id="PF00072">
    <property type="entry name" value="Response_reg"/>
    <property type="match status" value="1"/>
</dbReference>
<dbReference type="CDD" id="cd17574">
    <property type="entry name" value="REC_OmpR"/>
    <property type="match status" value="1"/>
</dbReference>
<dbReference type="InterPro" id="IPR011006">
    <property type="entry name" value="CheY-like_superfamily"/>
</dbReference>
<dbReference type="SMART" id="SM00448">
    <property type="entry name" value="REC"/>
    <property type="match status" value="1"/>
</dbReference>
<feature type="domain" description="Response regulatory" evidence="8">
    <location>
        <begin position="2"/>
        <end position="114"/>
    </location>
</feature>
<accession>A0ABS1EJZ7</accession>
<proteinExistence type="predicted"/>
<dbReference type="SUPFAM" id="SSF46894">
    <property type="entry name" value="C-terminal effector domain of the bipartite response regulators"/>
    <property type="match status" value="1"/>
</dbReference>
<dbReference type="PANTHER" id="PTHR48111">
    <property type="entry name" value="REGULATOR OF RPOS"/>
    <property type="match status" value="1"/>
</dbReference>
<evidence type="ECO:0000259" key="8">
    <source>
        <dbReference type="PROSITE" id="PS50110"/>
    </source>
</evidence>
<sequence>MNILLVEDDMALSMGMEYALKKEEFQVKVCKNLKESRMQFSDDIDIILLDIMLPDGNGYEFCKEVREKSNVPIIFMTALEEESNIVMGLDIGGDDYITKPVRIKELVSRINAVMRRRGLEKESDSSRLISGDIIVEPLKCKVYVNKVEVQLTTAEYKLLLLLMENKGNVLPRNTILEKLWDCDGSFVDGNTLNVYIKRLREKLEEDIKASRYIETIRGFGYRWKEEVRKNGAL</sequence>
<evidence type="ECO:0000256" key="4">
    <source>
        <dbReference type="ARBA" id="ARBA00023163"/>
    </source>
</evidence>
<gene>
    <name evidence="10" type="ORF">JHL18_03440</name>
</gene>
<keyword evidence="11" id="KW-1185">Reference proteome</keyword>
<evidence type="ECO:0000256" key="2">
    <source>
        <dbReference type="ARBA" id="ARBA00023015"/>
    </source>
</evidence>
<keyword evidence="3 7" id="KW-0238">DNA-binding</keyword>
<dbReference type="InterPro" id="IPR036388">
    <property type="entry name" value="WH-like_DNA-bd_sf"/>
</dbReference>
<dbReference type="RefSeq" id="WP_200266240.1">
    <property type="nucleotide sequence ID" value="NZ_JAENHN010000010.1"/>
</dbReference>
<dbReference type="Gene3D" id="3.40.50.2300">
    <property type="match status" value="1"/>
</dbReference>
<dbReference type="SMART" id="SM00862">
    <property type="entry name" value="Trans_reg_C"/>
    <property type="match status" value="1"/>
</dbReference>
<dbReference type="Pfam" id="PF00486">
    <property type="entry name" value="Trans_reg_C"/>
    <property type="match status" value="1"/>
</dbReference>
<keyword evidence="4" id="KW-0804">Transcription</keyword>
<dbReference type="InterPro" id="IPR016032">
    <property type="entry name" value="Sig_transdc_resp-reg_C-effctor"/>
</dbReference>
<evidence type="ECO:0000313" key="10">
    <source>
        <dbReference type="EMBL" id="MBK1809693.1"/>
    </source>
</evidence>
<evidence type="ECO:0000256" key="3">
    <source>
        <dbReference type="ARBA" id="ARBA00023125"/>
    </source>
</evidence>
<evidence type="ECO:0000256" key="6">
    <source>
        <dbReference type="PROSITE-ProRule" id="PRU00169"/>
    </source>
</evidence>
<comment type="caution">
    <text evidence="10">The sequence shown here is derived from an EMBL/GenBank/DDBJ whole genome shotgun (WGS) entry which is preliminary data.</text>
</comment>
<dbReference type="Gene3D" id="6.10.250.690">
    <property type="match status" value="1"/>
</dbReference>
<keyword evidence="6" id="KW-0597">Phosphoprotein</keyword>
<evidence type="ECO:0000259" key="9">
    <source>
        <dbReference type="PROSITE" id="PS51755"/>
    </source>
</evidence>
<dbReference type="InterPro" id="IPR001867">
    <property type="entry name" value="OmpR/PhoB-type_DNA-bd"/>
</dbReference>
<reference evidence="11" key="1">
    <citation type="submission" date="2021-01" db="EMBL/GenBank/DDBJ databases">
        <title>Genome public.</title>
        <authorList>
            <person name="Liu C."/>
            <person name="Sun Q."/>
        </authorList>
    </citation>
    <scope>NUCLEOTIDE SEQUENCE [LARGE SCALE GENOMIC DNA]</scope>
    <source>
        <strain evidence="11">YIM B02505</strain>
    </source>
</reference>
<dbReference type="Gene3D" id="1.10.10.10">
    <property type="entry name" value="Winged helix-like DNA-binding domain superfamily/Winged helix DNA-binding domain"/>
    <property type="match status" value="1"/>
</dbReference>
<dbReference type="CDD" id="cd00383">
    <property type="entry name" value="trans_reg_C"/>
    <property type="match status" value="1"/>
</dbReference>
<dbReference type="InterPro" id="IPR001789">
    <property type="entry name" value="Sig_transdc_resp-reg_receiver"/>
</dbReference>
<comment type="function">
    <text evidence="5">May play the central regulatory role in sporulation. It may be an element of the effector pathway responsible for the activation of sporulation genes in response to nutritional stress. Spo0A may act in concert with spo0H (a sigma factor) to control the expression of some genes that are critical to the sporulation process.</text>
</comment>